<comment type="caution">
    <text evidence="1">The sequence shown here is derived from an EMBL/GenBank/DDBJ whole genome shotgun (WGS) entry which is preliminary data.</text>
</comment>
<reference evidence="1" key="1">
    <citation type="submission" date="2021-02" db="EMBL/GenBank/DDBJ databases">
        <authorList>
            <consortium name="DOE Joint Genome Institute"/>
            <person name="Ahrendt S."/>
            <person name="Looney B.P."/>
            <person name="Miyauchi S."/>
            <person name="Morin E."/>
            <person name="Drula E."/>
            <person name="Courty P.E."/>
            <person name="Chicoki N."/>
            <person name="Fauchery L."/>
            <person name="Kohler A."/>
            <person name="Kuo A."/>
            <person name="Labutti K."/>
            <person name="Pangilinan J."/>
            <person name="Lipzen A."/>
            <person name="Riley R."/>
            <person name="Andreopoulos W."/>
            <person name="He G."/>
            <person name="Johnson J."/>
            <person name="Barry K.W."/>
            <person name="Grigoriev I.V."/>
            <person name="Nagy L."/>
            <person name="Hibbett D."/>
            <person name="Henrissat B."/>
            <person name="Matheny P.B."/>
            <person name="Labbe J."/>
            <person name="Martin F."/>
        </authorList>
    </citation>
    <scope>NUCLEOTIDE SEQUENCE</scope>
    <source>
        <strain evidence="1">FP105234-sp</strain>
    </source>
</reference>
<accession>A0ACB8R9A7</accession>
<sequence length="402" mass="43752">MPNRTRRRVPHGPAELIRKIRSQTDPSRRKAAASAAPSFKPRKVKKKDDSYRDRAEERRLGKESDYAQVEAVLEDFERRNADAEDKQALEEQRKYLGGDSEHSILVKGLDFALLEQNRARLASVSSKQDDELLEQAFAEVASAPDPGDTSTSKKRSRADIIKALKEKRGAGDAPGAGADATAPAEKPPPPDRFKPIGFKPIGAGQDSKKKKAKRKEGEEGDRKKKKRKVDAVPDASAVPLSLPSSASATAGPSTARKAPTPEPEPETLEEDFDIFAGAGDYEGIVVNSDDDDDDAPPPRRPQSPSRSPSPRAAPPQRRGWFDNDEEAAPPPPPPALDTKAPSAEPITRADEGEVDEEGQVRLAPLASSAIPSIKDLLAVNEAVEKEEKRKARKEKKKGGRRE</sequence>
<proteinExistence type="predicted"/>
<keyword evidence="2" id="KW-1185">Reference proteome</keyword>
<gene>
    <name evidence="1" type="ORF">FA95DRAFT_1576783</name>
</gene>
<dbReference type="EMBL" id="MU276171">
    <property type="protein sequence ID" value="KAI0040749.1"/>
    <property type="molecule type" value="Genomic_DNA"/>
</dbReference>
<name>A0ACB8R9A7_9AGAM</name>
<evidence type="ECO:0000313" key="2">
    <source>
        <dbReference type="Proteomes" id="UP000814033"/>
    </source>
</evidence>
<reference evidence="1" key="2">
    <citation type="journal article" date="2022" name="New Phytol.">
        <title>Evolutionary transition to the ectomycorrhizal habit in the genomes of a hyperdiverse lineage of mushroom-forming fungi.</title>
        <authorList>
            <person name="Looney B."/>
            <person name="Miyauchi S."/>
            <person name="Morin E."/>
            <person name="Drula E."/>
            <person name="Courty P.E."/>
            <person name="Kohler A."/>
            <person name="Kuo A."/>
            <person name="LaButti K."/>
            <person name="Pangilinan J."/>
            <person name="Lipzen A."/>
            <person name="Riley R."/>
            <person name="Andreopoulos W."/>
            <person name="He G."/>
            <person name="Johnson J."/>
            <person name="Nolan M."/>
            <person name="Tritt A."/>
            <person name="Barry K.W."/>
            <person name="Grigoriev I.V."/>
            <person name="Nagy L.G."/>
            <person name="Hibbett D."/>
            <person name="Henrissat B."/>
            <person name="Matheny P.B."/>
            <person name="Labbe J."/>
            <person name="Martin F.M."/>
        </authorList>
    </citation>
    <scope>NUCLEOTIDE SEQUENCE</scope>
    <source>
        <strain evidence="1">FP105234-sp</strain>
    </source>
</reference>
<organism evidence="1 2">
    <name type="scientific">Auriscalpium vulgare</name>
    <dbReference type="NCBI Taxonomy" id="40419"/>
    <lineage>
        <taxon>Eukaryota</taxon>
        <taxon>Fungi</taxon>
        <taxon>Dikarya</taxon>
        <taxon>Basidiomycota</taxon>
        <taxon>Agaricomycotina</taxon>
        <taxon>Agaricomycetes</taxon>
        <taxon>Russulales</taxon>
        <taxon>Auriscalpiaceae</taxon>
        <taxon>Auriscalpium</taxon>
    </lineage>
</organism>
<protein>
    <submittedName>
        <fullName evidence="1">Uncharacterized protein</fullName>
    </submittedName>
</protein>
<evidence type="ECO:0000313" key="1">
    <source>
        <dbReference type="EMBL" id="KAI0040749.1"/>
    </source>
</evidence>
<dbReference type="Proteomes" id="UP000814033">
    <property type="component" value="Unassembled WGS sequence"/>
</dbReference>